<feature type="compositionally biased region" description="Basic and acidic residues" evidence="1">
    <location>
        <begin position="84"/>
        <end position="97"/>
    </location>
</feature>
<dbReference type="AlphaFoldDB" id="A0A194W5Y1"/>
<evidence type="ECO:0000256" key="1">
    <source>
        <dbReference type="SAM" id="MobiDB-lite"/>
    </source>
</evidence>
<protein>
    <recommendedName>
        <fullName evidence="2">PD-(D/E)XK nuclease-like domain-containing protein</fullName>
    </recommendedName>
</protein>
<gene>
    <name evidence="3" type="ORF">VM1G_07471</name>
</gene>
<feature type="region of interest" description="Disordered" evidence="1">
    <location>
        <begin position="299"/>
        <end position="333"/>
    </location>
</feature>
<feature type="region of interest" description="Disordered" evidence="1">
    <location>
        <begin position="15"/>
        <end position="108"/>
    </location>
</feature>
<accession>A0A194W5Y1</accession>
<dbReference type="Proteomes" id="UP000078559">
    <property type="component" value="Chromosome 8"/>
</dbReference>
<evidence type="ECO:0000313" key="3">
    <source>
        <dbReference type="EMBL" id="KUI71884.1"/>
    </source>
</evidence>
<feature type="domain" description="PD-(D/E)XK nuclease-like" evidence="2">
    <location>
        <begin position="172"/>
        <end position="514"/>
    </location>
</feature>
<name>A0A194W5Y1_CYTMA</name>
<sequence length="531" mass="58335">MERVLDWLAFVQEAEHSQCRHHSPTKSAPYCTYTMPATPPESEHAPAPPIKDLTLESPPKKRVRQQDPDPDLDKTPKNILRRRPVLEPKPPSKRDRSPSPSSPIKGLADLNRLEKPVTIIPVVTAAGYETLQQAGAGLQDLYRSIRRVLRFGQFVPIEIQDEFSALIKHRGDEAEDGWFAPRQTRTRERHLEELGKLLDIHHEALEAVTLGRHEAAWNSAVHHPLLTMAFDEGSRQVTGEKVAEDLRLRVENVTSATIAGDCLPRLNLGMPRLQWTMKETGAADTPSIGAWSISQATTSTSTTASTTASSSGTSSRTGDLLGTKESRTRLDASDPFVQRHLHLDSTVHTKADSKKVDFAIVCVPKAGTALHTAIQAVLNHMESKPALSYSINPSTYGPLVEALIAITLETKTTSASRDPLIQLGLVAAAIHRRLHTLPVAGATGSSPLTKTGVIVPLPMVVVTNHQWDLYFAHDNGSSIQLIGPLELGSTASLVQIYMLLASLRLLKTWTLEVFCPAMEKWLTLREDEPVD</sequence>
<dbReference type="InterPro" id="IPR046797">
    <property type="entry name" value="PDDEXK_12"/>
</dbReference>
<reference evidence="3" key="1">
    <citation type="submission" date="2014-12" db="EMBL/GenBank/DDBJ databases">
        <title>Genome Sequence of Valsa Canker Pathogens Uncovers a Specific Adaption of Colonization on Woody Bark.</title>
        <authorList>
            <person name="Yin Z."/>
            <person name="Liu H."/>
            <person name="Gao X."/>
            <person name="Li Z."/>
            <person name="Song N."/>
            <person name="Ke X."/>
            <person name="Dai Q."/>
            <person name="Wu Y."/>
            <person name="Sun Y."/>
            <person name="Xu J.-R."/>
            <person name="Kang Z.K."/>
            <person name="Wang L."/>
            <person name="Huang L."/>
        </authorList>
    </citation>
    <scope>NUCLEOTIDE SEQUENCE [LARGE SCALE GENOMIC DNA]</scope>
    <source>
        <strain evidence="3">03-8</strain>
    </source>
</reference>
<feature type="compositionally biased region" description="Basic and acidic residues" evidence="1">
    <location>
        <begin position="64"/>
        <end position="76"/>
    </location>
</feature>
<dbReference type="EMBL" id="CM003105">
    <property type="protein sequence ID" value="KUI71884.1"/>
    <property type="molecule type" value="Genomic_DNA"/>
</dbReference>
<feature type="compositionally biased region" description="Basic and acidic residues" evidence="1">
    <location>
        <begin position="322"/>
        <end position="332"/>
    </location>
</feature>
<feature type="compositionally biased region" description="Low complexity" evidence="1">
    <location>
        <begin position="299"/>
        <end position="317"/>
    </location>
</feature>
<organism evidence="3 4">
    <name type="scientific">Cytospora mali</name>
    <name type="common">Apple Valsa canker fungus</name>
    <name type="synonym">Valsa mali</name>
    <dbReference type="NCBI Taxonomy" id="578113"/>
    <lineage>
        <taxon>Eukaryota</taxon>
        <taxon>Fungi</taxon>
        <taxon>Dikarya</taxon>
        <taxon>Ascomycota</taxon>
        <taxon>Pezizomycotina</taxon>
        <taxon>Sordariomycetes</taxon>
        <taxon>Sordariomycetidae</taxon>
        <taxon>Diaporthales</taxon>
        <taxon>Cytosporaceae</taxon>
        <taxon>Cytospora</taxon>
    </lineage>
</organism>
<evidence type="ECO:0000313" key="4">
    <source>
        <dbReference type="Proteomes" id="UP000078559"/>
    </source>
</evidence>
<evidence type="ECO:0000259" key="2">
    <source>
        <dbReference type="Pfam" id="PF20516"/>
    </source>
</evidence>
<proteinExistence type="predicted"/>
<dbReference type="Pfam" id="PF20516">
    <property type="entry name" value="PDDEXK_12"/>
    <property type="match status" value="1"/>
</dbReference>
<keyword evidence="4" id="KW-1185">Reference proteome</keyword>
<dbReference type="OrthoDB" id="5244165at2759"/>